<evidence type="ECO:0000256" key="1">
    <source>
        <dbReference type="ARBA" id="ARBA00022741"/>
    </source>
</evidence>
<proteinExistence type="inferred from homology"/>
<sequence length="305" mass="35012">MEENKRELQSNLISIADGEAAKPNIILISGISGSGKSSALKILEDKGFFCVDNMPMMLLPKFFELGLSAKLKNILFIVDIREKSFLNEFEDYVKFLRLQSSFFKYIFLEARDEAVIKRYSETRRKHPLPADDITIAVREERQLLKNIKLHADVVLDTTDVNIHELDGILLPHIGDIIYNPTFSVKILSFGFKYGLPLEADTIFDARFLPNPFFVPLLKDLTGFNREVREYMLSFNESNDFIEHIVGFLKFSLPLYRKESKSYFTVGIGCTGGVHRSVFIAEELKNKLGNVNDEYGISYYHRDVNK</sequence>
<dbReference type="GO" id="GO:0005524">
    <property type="term" value="F:ATP binding"/>
    <property type="evidence" value="ECO:0007669"/>
    <property type="project" value="UniProtKB-UniRule"/>
</dbReference>
<gene>
    <name evidence="7" type="primary">rapZ</name>
    <name evidence="7" type="ORF">EVJ47_00120</name>
</gene>
<accession>A0A519BBS2</accession>
<dbReference type="Proteomes" id="UP000320813">
    <property type="component" value="Unassembled WGS sequence"/>
</dbReference>
<dbReference type="SUPFAM" id="SSF52540">
    <property type="entry name" value="P-loop containing nucleoside triphosphate hydrolases"/>
    <property type="match status" value="1"/>
</dbReference>
<dbReference type="InterPro" id="IPR027417">
    <property type="entry name" value="P-loop_NTPase"/>
</dbReference>
<dbReference type="InterPro" id="IPR053931">
    <property type="entry name" value="RapZ_C"/>
</dbReference>
<protein>
    <submittedName>
        <fullName evidence="7">RNase adapter RapZ</fullName>
    </submittedName>
</protein>
<dbReference type="PIRSF" id="PIRSF005052">
    <property type="entry name" value="P-loopkin"/>
    <property type="match status" value="1"/>
</dbReference>
<dbReference type="Gene3D" id="3.40.50.300">
    <property type="entry name" value="P-loop containing nucleotide triphosphate hydrolases"/>
    <property type="match status" value="1"/>
</dbReference>
<dbReference type="PANTHER" id="PTHR30448">
    <property type="entry name" value="RNASE ADAPTER PROTEIN RAPZ"/>
    <property type="match status" value="1"/>
</dbReference>
<keyword evidence="3 4" id="KW-0342">GTP-binding</keyword>
<dbReference type="InterPro" id="IPR053930">
    <property type="entry name" value="RapZ-like_N"/>
</dbReference>
<dbReference type="HAMAP" id="MF_00636">
    <property type="entry name" value="RapZ_like"/>
    <property type="match status" value="1"/>
</dbReference>
<comment type="caution">
    <text evidence="7">The sequence shown here is derived from an EMBL/GenBank/DDBJ whole genome shotgun (WGS) entry which is preliminary data.</text>
</comment>
<dbReference type="NCBIfam" id="NF003828">
    <property type="entry name" value="PRK05416.1"/>
    <property type="match status" value="1"/>
</dbReference>
<feature type="domain" description="RapZ-like N-terminal" evidence="5">
    <location>
        <begin position="25"/>
        <end position="168"/>
    </location>
</feature>
<dbReference type="PANTHER" id="PTHR30448:SF0">
    <property type="entry name" value="RNASE ADAPTER PROTEIN RAPZ"/>
    <property type="match status" value="1"/>
</dbReference>
<reference evidence="7 8" key="1">
    <citation type="submission" date="2019-01" db="EMBL/GenBank/DDBJ databases">
        <title>Insights into ecological role of a new deltaproteobacterial order Candidatus Sinidesulfobacterales (Sva0485) by metagenomics and metatranscriptomics.</title>
        <authorList>
            <person name="Tan S."/>
            <person name="Liu J."/>
            <person name="Fang Y."/>
            <person name="Hedlund B.P."/>
            <person name="Lian Z.H."/>
            <person name="Huang L.Y."/>
            <person name="Li J.T."/>
            <person name="Huang L.N."/>
            <person name="Li W.J."/>
            <person name="Jiang H.C."/>
            <person name="Dong H.L."/>
            <person name="Shu W.S."/>
        </authorList>
    </citation>
    <scope>NUCLEOTIDE SEQUENCE [LARGE SCALE GENOMIC DNA]</scope>
    <source>
        <strain evidence="7">AP3</strain>
    </source>
</reference>
<dbReference type="Pfam" id="PF03668">
    <property type="entry name" value="RapZ-like_N"/>
    <property type="match status" value="1"/>
</dbReference>
<dbReference type="GO" id="GO:0005525">
    <property type="term" value="F:GTP binding"/>
    <property type="evidence" value="ECO:0007669"/>
    <property type="project" value="UniProtKB-UniRule"/>
</dbReference>
<evidence type="ECO:0000259" key="6">
    <source>
        <dbReference type="Pfam" id="PF22740"/>
    </source>
</evidence>
<keyword evidence="2 4" id="KW-0067">ATP-binding</keyword>
<evidence type="ECO:0000313" key="8">
    <source>
        <dbReference type="Proteomes" id="UP000320813"/>
    </source>
</evidence>
<evidence type="ECO:0000256" key="2">
    <source>
        <dbReference type="ARBA" id="ARBA00022840"/>
    </source>
</evidence>
<dbReference type="EMBL" id="SGBD01000001">
    <property type="protein sequence ID" value="RZD14731.1"/>
    <property type="molecule type" value="Genomic_DNA"/>
</dbReference>
<evidence type="ECO:0000313" key="7">
    <source>
        <dbReference type="EMBL" id="RZD14731.1"/>
    </source>
</evidence>
<keyword evidence="1 4" id="KW-0547">Nucleotide-binding</keyword>
<dbReference type="InterPro" id="IPR005337">
    <property type="entry name" value="RapZ-like"/>
</dbReference>
<feature type="domain" description="RapZ C-terminal" evidence="6">
    <location>
        <begin position="183"/>
        <end position="303"/>
    </location>
</feature>
<feature type="binding site" evidence="4">
    <location>
        <begin position="79"/>
        <end position="82"/>
    </location>
    <ligand>
        <name>GTP</name>
        <dbReference type="ChEBI" id="CHEBI:37565"/>
    </ligand>
</feature>
<evidence type="ECO:0000256" key="3">
    <source>
        <dbReference type="ARBA" id="ARBA00023134"/>
    </source>
</evidence>
<feature type="binding site" evidence="4">
    <location>
        <begin position="30"/>
        <end position="37"/>
    </location>
    <ligand>
        <name>ATP</name>
        <dbReference type="ChEBI" id="CHEBI:30616"/>
    </ligand>
</feature>
<dbReference type="Pfam" id="PF22740">
    <property type="entry name" value="PapZ_C"/>
    <property type="match status" value="1"/>
</dbReference>
<evidence type="ECO:0000256" key="4">
    <source>
        <dbReference type="HAMAP-Rule" id="MF_00636"/>
    </source>
</evidence>
<name>A0A519BBS2_9DELT</name>
<organism evidence="7 8">
    <name type="scientific">Candidatus Acidulodesulfobacterium ferriphilum</name>
    <dbReference type="NCBI Taxonomy" id="2597223"/>
    <lineage>
        <taxon>Bacteria</taxon>
        <taxon>Deltaproteobacteria</taxon>
        <taxon>Candidatus Acidulodesulfobacterales</taxon>
        <taxon>Candidatus Acidulodesulfobacterium</taxon>
    </lineage>
</organism>
<evidence type="ECO:0000259" key="5">
    <source>
        <dbReference type="Pfam" id="PF03668"/>
    </source>
</evidence>
<dbReference type="AlphaFoldDB" id="A0A519BBS2"/>